<feature type="region of interest" description="Disordered" evidence="1">
    <location>
        <begin position="903"/>
        <end position="922"/>
    </location>
</feature>
<keyword evidence="3" id="KW-1185">Reference proteome</keyword>
<dbReference type="VEuPathDB" id="ToxoDB:CSUI_010341"/>
<gene>
    <name evidence="2" type="ORF">CSUI_010341</name>
</gene>
<accession>A0A2C6KHH4</accession>
<feature type="compositionally biased region" description="Basic and acidic residues" evidence="1">
    <location>
        <begin position="663"/>
        <end position="673"/>
    </location>
</feature>
<organism evidence="2 3">
    <name type="scientific">Cystoisospora suis</name>
    <dbReference type="NCBI Taxonomy" id="483139"/>
    <lineage>
        <taxon>Eukaryota</taxon>
        <taxon>Sar</taxon>
        <taxon>Alveolata</taxon>
        <taxon>Apicomplexa</taxon>
        <taxon>Conoidasida</taxon>
        <taxon>Coccidia</taxon>
        <taxon>Eucoccidiorida</taxon>
        <taxon>Eimeriorina</taxon>
        <taxon>Sarcocystidae</taxon>
        <taxon>Cystoisospora</taxon>
    </lineage>
</organism>
<feature type="compositionally biased region" description="Acidic residues" evidence="1">
    <location>
        <begin position="651"/>
        <end position="662"/>
    </location>
</feature>
<dbReference type="EMBL" id="MIGC01007176">
    <property type="protein sequence ID" value="PHJ15844.1"/>
    <property type="molecule type" value="Genomic_DNA"/>
</dbReference>
<feature type="compositionally biased region" description="Basic and acidic residues" evidence="1">
    <location>
        <begin position="787"/>
        <end position="828"/>
    </location>
</feature>
<evidence type="ECO:0000313" key="2">
    <source>
        <dbReference type="EMBL" id="PHJ15844.1"/>
    </source>
</evidence>
<sequence>MGSAISSRLSASSSSSSSPCPSSSSSRNEITPQVVAVAELEGFADVVTRCVKSCYARRYSSSFSFLGRQTEVSPFLLLRLVSSSFSPGFLLKRRKKGWRGRETIRYTIVDRFSSSFSPSYSRHLSPRCPSFSPVSSPLLRVLSFSSSSFSSSIALSSSPQVSLSSCSFGSRNLHYLSSSRKSSSHTSPIASISRYHSTPLYHASVYTPYHSSSNSPDSPGTPSAIHQRQRNIFSPSSTLLSSPSSSSSSSLPFLPEISSSSSPFSLSLISSFSFSSSFSPLLIFPSSSSFLSSSSPLLLFPSSPSTSLLSPSSCSSSSFSLLCFYRSLFSKRSPGLKIPRLDRIYAMTPRELRNSVVDCARRHIYMKELWDAFLYRCVVLRSEFKPEQIAVILRSLSSLKRCPDQSFLDYMIEEIRMQVHLYRFQDLSLLFSALARLQIQDELLLRAFLPVILKRLSSSSSLSSKSISLFFHSYVRMNGPDLDVVASRVVSSLVGRLSSLREPQTLTLLLLSFSEHARKEVEKNLLISISFFHYQEKHEGKAKNNLLSSCTYTSDEHVGGKERRLFTPSSSMMLSDVPPITISFRLFLESLLEQVGKHLRDFRGQDTSATLSALTNLFACNRYLELYQAYVTENPHISQNDTRKKIKSSLSEDDGRDEDEGSDKDHFIQRTKQEEEEERLSGVYREGDSDWMMGREISPLLLNEILEKFLRRLTEVSFELQSQDLLTLFRSVHTLQELQHSYHYDPLIDFRGLLSSRRPFFLFNTNATISPIKFLHISSSLRRMYTRHKEDDRDEEGERQTRLSPERIEHADRLSRDQMSRRTTEGGKSRQQNAIERLESYLVKEIPYRVDSLDPHVAHELLLILSSQQHLPRSTGAQFYPGLEAALCVKLADTARTVFETSSFSSSSSSSSPHLRPSSSSPPPIGISWIETLCRLYAPATHPCLLPSFTLTSLSSSSSFGGPSFDSSLEESCEKGGILSSSSLFHSRQKNERRRGREIEQELRPYRFPLPVAQCFAEMFRKKSLPRLDAKTAASLCWACVAFRIKDSRLVEIPLMILMAASVFDLTHQRPQTLSNFLLKPPAQALYDKLFHCKLTVQEALTITIDSHS</sequence>
<proteinExistence type="predicted"/>
<dbReference type="AlphaFoldDB" id="A0A2C6KHH4"/>
<feature type="region of interest" description="Disordered" evidence="1">
    <location>
        <begin position="1"/>
        <end position="27"/>
    </location>
</feature>
<comment type="caution">
    <text evidence="2">The sequence shown here is derived from an EMBL/GenBank/DDBJ whole genome shotgun (WGS) entry which is preliminary data.</text>
</comment>
<evidence type="ECO:0000313" key="3">
    <source>
        <dbReference type="Proteomes" id="UP000221165"/>
    </source>
</evidence>
<name>A0A2C6KHH4_9APIC</name>
<dbReference type="Proteomes" id="UP000221165">
    <property type="component" value="Unassembled WGS sequence"/>
</dbReference>
<protein>
    <submittedName>
        <fullName evidence="2">Crn (Crooked neck) related</fullName>
    </submittedName>
</protein>
<feature type="compositionally biased region" description="Low complexity" evidence="1">
    <location>
        <begin position="903"/>
        <end position="919"/>
    </location>
</feature>
<dbReference type="RefSeq" id="XP_067917576.1">
    <property type="nucleotide sequence ID" value="XM_068070446.1"/>
</dbReference>
<reference evidence="2 3" key="1">
    <citation type="journal article" date="2017" name="Int. J. Parasitol.">
        <title>The genome of the protozoan parasite Cystoisospora suis and a reverse vaccinology approach to identify vaccine candidates.</title>
        <authorList>
            <person name="Palmieri N."/>
            <person name="Shrestha A."/>
            <person name="Ruttkowski B."/>
            <person name="Beck T."/>
            <person name="Vogl C."/>
            <person name="Tomley F."/>
            <person name="Blake D.P."/>
            <person name="Joachim A."/>
        </authorList>
    </citation>
    <scope>NUCLEOTIDE SEQUENCE [LARGE SCALE GENOMIC DNA]</scope>
    <source>
        <strain evidence="2 3">Wien I</strain>
    </source>
</reference>
<dbReference type="OrthoDB" id="332108at2759"/>
<feature type="region of interest" description="Disordered" evidence="1">
    <location>
        <begin position="641"/>
        <end position="673"/>
    </location>
</feature>
<evidence type="ECO:0000256" key="1">
    <source>
        <dbReference type="SAM" id="MobiDB-lite"/>
    </source>
</evidence>
<dbReference type="GeneID" id="94433657"/>
<feature type="region of interest" description="Disordered" evidence="1">
    <location>
        <begin position="787"/>
        <end position="832"/>
    </location>
</feature>